<keyword evidence="8" id="KW-1185">Reference proteome</keyword>
<dbReference type="GeneID" id="68115338"/>
<sequence>MAELHLIGEIAGATGFFEDNLFCSFHVEKGSHWTHVSGLEKGQTQVNKRHSEDRVNVFAHPIDIHYSTPTVVGWPKIVIQMWYQDSYGRNDFVAYGVLNVPSQGGFFELECPTWRPVGSLKDRISDFIVGGRMQVKDLSIVHNGEDRRKQTTISCGTVYIKLSVLLRNFKKYGVTTVQQ</sequence>
<evidence type="ECO:0000256" key="3">
    <source>
        <dbReference type="ARBA" id="ARBA00022794"/>
    </source>
</evidence>
<evidence type="ECO:0000313" key="8">
    <source>
        <dbReference type="Proteomes" id="UP000444721"/>
    </source>
</evidence>
<dbReference type="VEuPathDB" id="AmoebaDB:NfTy_092000"/>
<dbReference type="InterPro" id="IPR010796">
    <property type="entry name" value="C2_B9-type_dom"/>
</dbReference>
<organism evidence="7 8">
    <name type="scientific">Naegleria fowleri</name>
    <name type="common">Brain eating amoeba</name>
    <dbReference type="NCBI Taxonomy" id="5763"/>
    <lineage>
        <taxon>Eukaryota</taxon>
        <taxon>Discoba</taxon>
        <taxon>Heterolobosea</taxon>
        <taxon>Tetramitia</taxon>
        <taxon>Eutetramitia</taxon>
        <taxon>Vahlkampfiidae</taxon>
        <taxon>Naegleria</taxon>
    </lineage>
</organism>
<evidence type="ECO:0000256" key="2">
    <source>
        <dbReference type="ARBA" id="ARBA00022490"/>
    </source>
</evidence>
<name>A0A6A5BFK6_NAEFO</name>
<comment type="caution">
    <text evidence="7">The sequence shown here is derived from an EMBL/GenBank/DDBJ whole genome shotgun (WGS) entry which is preliminary data.</text>
</comment>
<dbReference type="Pfam" id="PF07162">
    <property type="entry name" value="B9-C2"/>
    <property type="match status" value="1"/>
</dbReference>
<dbReference type="OMA" id="FELECPT"/>
<dbReference type="GO" id="GO:0060271">
    <property type="term" value="P:cilium assembly"/>
    <property type="evidence" value="ECO:0007669"/>
    <property type="project" value="TreeGrafter"/>
</dbReference>
<proteinExistence type="predicted"/>
<dbReference type="RefSeq" id="XP_044558129.1">
    <property type="nucleotide sequence ID" value="XM_044711940.1"/>
</dbReference>
<dbReference type="VEuPathDB" id="AmoebaDB:FDP41_008120"/>
<keyword evidence="5" id="KW-0966">Cell projection</keyword>
<evidence type="ECO:0000256" key="4">
    <source>
        <dbReference type="ARBA" id="ARBA00023212"/>
    </source>
</evidence>
<keyword evidence="2" id="KW-0963">Cytoplasm</keyword>
<dbReference type="Proteomes" id="UP000444721">
    <property type="component" value="Unassembled WGS sequence"/>
</dbReference>
<dbReference type="AlphaFoldDB" id="A0A6A5BFK6"/>
<evidence type="ECO:0000256" key="1">
    <source>
        <dbReference type="ARBA" id="ARBA00004120"/>
    </source>
</evidence>
<dbReference type="VEuPathDB" id="AmoebaDB:NF0055490"/>
<evidence type="ECO:0000256" key="5">
    <source>
        <dbReference type="ARBA" id="ARBA00023273"/>
    </source>
</evidence>
<dbReference type="PROSITE" id="PS51381">
    <property type="entry name" value="C2_B9"/>
    <property type="match status" value="1"/>
</dbReference>
<gene>
    <name evidence="7" type="ORF">FDP41_008120</name>
</gene>
<reference evidence="7 8" key="1">
    <citation type="journal article" date="2019" name="Sci. Rep.">
        <title>Nanopore sequencing improves the draft genome of the human pathogenic amoeba Naegleria fowleri.</title>
        <authorList>
            <person name="Liechti N."/>
            <person name="Schurch N."/>
            <person name="Bruggmann R."/>
            <person name="Wittwer M."/>
        </authorList>
    </citation>
    <scope>NUCLEOTIDE SEQUENCE [LARGE SCALE GENOMIC DNA]</scope>
    <source>
        <strain evidence="7 8">ATCC 30894</strain>
    </source>
</reference>
<dbReference type="PANTHER" id="PTHR12968">
    <property type="entry name" value="B9 DOMAIN-CONTAINING"/>
    <property type="match status" value="1"/>
</dbReference>
<dbReference type="GO" id="GO:0036038">
    <property type="term" value="C:MKS complex"/>
    <property type="evidence" value="ECO:0007669"/>
    <property type="project" value="TreeGrafter"/>
</dbReference>
<keyword evidence="4" id="KW-0206">Cytoskeleton</keyword>
<protein>
    <recommendedName>
        <fullName evidence="6">B9 domain-containing protein 2</fullName>
    </recommendedName>
</protein>
<keyword evidence="3" id="KW-0970">Cilium biogenesis/degradation</keyword>
<dbReference type="EMBL" id="VFQX01000060">
    <property type="protein sequence ID" value="KAF0973416.1"/>
    <property type="molecule type" value="Genomic_DNA"/>
</dbReference>
<evidence type="ECO:0000313" key="7">
    <source>
        <dbReference type="EMBL" id="KAF0973416.1"/>
    </source>
</evidence>
<dbReference type="PANTHER" id="PTHR12968:SF2">
    <property type="entry name" value="B9 DOMAIN-CONTAINING PROTEIN 2"/>
    <property type="match status" value="1"/>
</dbReference>
<dbReference type="OrthoDB" id="184109at2759"/>
<comment type="subcellular location">
    <subcellularLocation>
        <location evidence="1">Cytoplasm</location>
        <location evidence="1">Cytoskeleton</location>
        <location evidence="1">Cilium basal body</location>
    </subcellularLocation>
</comment>
<evidence type="ECO:0000256" key="6">
    <source>
        <dbReference type="ARBA" id="ARBA00039272"/>
    </source>
</evidence>
<accession>A0A6A5BFK6</accession>